<proteinExistence type="inferred from homology"/>
<dbReference type="PANTHER" id="PTHR19134:SF562">
    <property type="entry name" value="PROTEIN-TYROSINE-PHOSPHATASE"/>
    <property type="match status" value="1"/>
</dbReference>
<dbReference type="InterPro" id="IPR003595">
    <property type="entry name" value="Tyr_Pase_cat"/>
</dbReference>
<dbReference type="PANTHER" id="PTHR19134">
    <property type="entry name" value="RECEPTOR-TYPE TYROSINE-PROTEIN PHOSPHATASE"/>
    <property type="match status" value="1"/>
</dbReference>
<dbReference type="PROSITE" id="PS50056">
    <property type="entry name" value="TYR_PHOSPHATASE_2"/>
    <property type="match status" value="1"/>
</dbReference>
<dbReference type="PROSITE" id="PS00383">
    <property type="entry name" value="TYR_PHOSPHATASE_1"/>
    <property type="match status" value="1"/>
</dbReference>
<comment type="similarity">
    <text evidence="1">Belongs to the protein-tyrosine phosphatase family.</text>
</comment>
<dbReference type="PROSITE" id="PS50055">
    <property type="entry name" value="TYR_PHOSPHATASE_PTP"/>
    <property type="match status" value="1"/>
</dbReference>
<dbReference type="SMART" id="SM00194">
    <property type="entry name" value="PTPc"/>
    <property type="match status" value="1"/>
</dbReference>
<keyword evidence="3" id="KW-0378">Hydrolase</keyword>
<dbReference type="SUPFAM" id="SSF52799">
    <property type="entry name" value="(Phosphotyrosine protein) phosphatases II"/>
    <property type="match status" value="1"/>
</dbReference>
<evidence type="ECO:0000259" key="5">
    <source>
        <dbReference type="PROSITE" id="PS50055"/>
    </source>
</evidence>
<name>S5DML0_9VIRU</name>
<evidence type="ECO:0000256" key="3">
    <source>
        <dbReference type="ARBA" id="ARBA00022801"/>
    </source>
</evidence>
<dbReference type="InterPro" id="IPR016130">
    <property type="entry name" value="Tyr_Pase_AS"/>
</dbReference>
<dbReference type="GO" id="GO:0004725">
    <property type="term" value="F:protein tyrosine phosphatase activity"/>
    <property type="evidence" value="ECO:0007669"/>
    <property type="project" value="UniProtKB-EC"/>
</dbReference>
<evidence type="ECO:0000256" key="1">
    <source>
        <dbReference type="ARBA" id="ARBA00009580"/>
    </source>
</evidence>
<sequence>METCCFFFNSDWTVSRVPDNLTRDHNTLLIEYETEVRDSFKISGIDKPNLTETYLTIASKDEANKKKNRHRKIPCRDITRVILNCQPGASLDSSYIHANYIKGYNRGKKFIASQAPMTETAVDFCNMIWQNKCSIIVVLTKILDDVMSDMYPYWSTTVGITRCIGNYTISTTKTDDREHYVIYFLEMKDTMLSEKSRKISLYHYTDWSIRDNPSCYSGFVALVVAVNEEILRLGPPIDAAPVVVHCGYGIGRTGIFCVVDICLEQWLETGDLNVLETVKRVRSERHSSVPTGNHYAVIFRILKEAIKNDAYY</sequence>
<feature type="domain" description="Tyrosine specific protein phosphatases" evidence="6">
    <location>
        <begin position="217"/>
        <end position="296"/>
    </location>
</feature>
<keyword evidence="4" id="KW-0904">Protein phosphatase</keyword>
<dbReference type="EMBL" id="KC752269">
    <property type="protein sequence ID" value="AGQ20179.1"/>
    <property type="molecule type" value="Genomic_DNA"/>
</dbReference>
<feature type="domain" description="Tyrosine-protein phosphatase" evidence="5">
    <location>
        <begin position="62"/>
        <end position="305"/>
    </location>
</feature>
<dbReference type="InterPro" id="IPR000387">
    <property type="entry name" value="Tyr_Pase_dom"/>
</dbReference>
<accession>S5DML0</accession>
<dbReference type="InterPro" id="IPR000242">
    <property type="entry name" value="PTP_cat"/>
</dbReference>
<evidence type="ECO:0000313" key="7">
    <source>
        <dbReference type="EMBL" id="AGQ20179.1"/>
    </source>
</evidence>
<organism evidence="7">
    <name type="scientific">Apophua simplicipes ichnovirus</name>
    <dbReference type="NCBI Taxonomy" id="1329648"/>
    <lineage>
        <taxon>Viruses</taxon>
        <taxon>Viruses incertae sedis</taxon>
        <taxon>Polydnaviriformidae</taxon>
        <taxon>Ichnoviriform</taxon>
    </lineage>
</organism>
<reference evidence="7" key="1">
    <citation type="journal article" date="2013" name="J. Gen. Virol.">
        <title>Ultrastructural and genomic characterization of a second banchine polydnavirus confirms the existence of shared features within this ichnovirus lineage.</title>
        <authorList>
            <person name="Djoumad A."/>
            <person name="Stoltz D."/>
            <person name="Beliveau C."/>
            <person name="Boyle B."/>
            <person name="Kuhn L."/>
            <person name="Cusson M."/>
        </authorList>
    </citation>
    <scope>NUCLEOTIDE SEQUENCE</scope>
</reference>
<dbReference type="InterPro" id="IPR029021">
    <property type="entry name" value="Prot-tyrosine_phosphatase-like"/>
</dbReference>
<dbReference type="SMART" id="SM00404">
    <property type="entry name" value="PTPc_motif"/>
    <property type="match status" value="1"/>
</dbReference>
<dbReference type="EC" id="3.1.3.48" evidence="2"/>
<dbReference type="PRINTS" id="PR00700">
    <property type="entry name" value="PRTYPHPHTASE"/>
</dbReference>
<dbReference type="Pfam" id="PF00102">
    <property type="entry name" value="Y_phosphatase"/>
    <property type="match status" value="1"/>
</dbReference>
<evidence type="ECO:0000256" key="2">
    <source>
        <dbReference type="ARBA" id="ARBA00013064"/>
    </source>
</evidence>
<evidence type="ECO:0000256" key="4">
    <source>
        <dbReference type="ARBA" id="ARBA00022912"/>
    </source>
</evidence>
<evidence type="ECO:0000259" key="6">
    <source>
        <dbReference type="PROSITE" id="PS50056"/>
    </source>
</evidence>
<protein>
    <recommendedName>
        <fullName evidence="2">protein-tyrosine-phosphatase</fullName>
        <ecNumber evidence="2">3.1.3.48</ecNumber>
    </recommendedName>
</protein>
<dbReference type="InterPro" id="IPR050348">
    <property type="entry name" value="Protein-Tyr_Phosphatase"/>
</dbReference>
<dbReference type="CDD" id="cd00047">
    <property type="entry name" value="PTPc"/>
    <property type="match status" value="1"/>
</dbReference>
<dbReference type="Gene3D" id="3.90.190.10">
    <property type="entry name" value="Protein tyrosine phosphatase superfamily"/>
    <property type="match status" value="1"/>
</dbReference>